<keyword evidence="3" id="KW-0560">Oxidoreductase</keyword>
<dbReference type="InterPro" id="IPR016160">
    <property type="entry name" value="Ald_DH_CS_CYS"/>
</dbReference>
<dbReference type="InterPro" id="IPR016161">
    <property type="entry name" value="Ald_DH/histidinol_DH"/>
</dbReference>
<dbReference type="InterPro" id="IPR016163">
    <property type="entry name" value="Ald_DH_C"/>
</dbReference>
<evidence type="ECO:0000256" key="2">
    <source>
        <dbReference type="ARBA" id="ARBA00022857"/>
    </source>
</evidence>
<dbReference type="FunFam" id="3.40.309.10:FF:000009">
    <property type="entry name" value="Aldehyde dehydrogenase A"/>
    <property type="match status" value="1"/>
</dbReference>
<dbReference type="PANTHER" id="PTHR43217:SF2">
    <property type="entry name" value="SUCCINATE-SEMIALDEHYDE DEHYDROGENASE [NADP(+)]"/>
    <property type="match status" value="1"/>
</dbReference>
<dbReference type="CDD" id="cd07100">
    <property type="entry name" value="ALDH_SSADH1_GabD1"/>
    <property type="match status" value="1"/>
</dbReference>
<dbReference type="GO" id="GO:0004030">
    <property type="term" value="F:aldehyde dehydrogenase [NAD(P)+] activity"/>
    <property type="evidence" value="ECO:0007669"/>
    <property type="project" value="InterPro"/>
</dbReference>
<dbReference type="GO" id="GO:0004777">
    <property type="term" value="F:succinate-semialdehyde dehydrogenase (NAD+) activity"/>
    <property type="evidence" value="ECO:0007669"/>
    <property type="project" value="TreeGrafter"/>
</dbReference>
<organism evidence="5 6">
    <name type="scientific">Nocardia vermiculata</name>
    <dbReference type="NCBI Taxonomy" id="257274"/>
    <lineage>
        <taxon>Bacteria</taxon>
        <taxon>Bacillati</taxon>
        <taxon>Actinomycetota</taxon>
        <taxon>Actinomycetes</taxon>
        <taxon>Mycobacteriales</taxon>
        <taxon>Nocardiaceae</taxon>
        <taxon>Nocardia</taxon>
    </lineage>
</organism>
<dbReference type="Gene3D" id="3.40.309.10">
    <property type="entry name" value="Aldehyde Dehydrogenase, Chain A, domain 2"/>
    <property type="match status" value="1"/>
</dbReference>
<evidence type="ECO:0000256" key="3">
    <source>
        <dbReference type="ARBA" id="ARBA00023002"/>
    </source>
</evidence>
<dbReference type="Pfam" id="PF00171">
    <property type="entry name" value="Aldedh"/>
    <property type="match status" value="1"/>
</dbReference>
<comment type="similarity">
    <text evidence="1">Belongs to the aldehyde dehydrogenase family.</text>
</comment>
<dbReference type="Gene3D" id="3.40.605.10">
    <property type="entry name" value="Aldehyde Dehydrogenase, Chain A, domain 1"/>
    <property type="match status" value="1"/>
</dbReference>
<proteinExistence type="inferred from homology"/>
<dbReference type="EMBL" id="JAAXOP010000012">
    <property type="protein sequence ID" value="NKY52480.1"/>
    <property type="molecule type" value="Genomic_DNA"/>
</dbReference>
<evidence type="ECO:0000313" key="5">
    <source>
        <dbReference type="EMBL" id="NKY52480.1"/>
    </source>
</evidence>
<dbReference type="InterPro" id="IPR015590">
    <property type="entry name" value="Aldehyde_DH_dom"/>
</dbReference>
<evidence type="ECO:0000259" key="4">
    <source>
        <dbReference type="Pfam" id="PF00171"/>
    </source>
</evidence>
<feature type="domain" description="Aldehyde dehydrogenase" evidence="4">
    <location>
        <begin position="9"/>
        <end position="462"/>
    </location>
</feature>
<keyword evidence="2" id="KW-0521">NADP</keyword>
<accession>A0A846Y3F1</accession>
<comment type="caution">
    <text evidence="5">The sequence shown here is derived from an EMBL/GenBank/DDBJ whole genome shotgun (WGS) entry which is preliminary data.</text>
</comment>
<gene>
    <name evidence="5" type="ORF">HGA08_19930</name>
</gene>
<sequence length="478" mass="51017">MSASGPDAEPFETVDPYTGHTLAELPYLETAQLDALLERAHAAYRSWRDTPVEQRARIVADAAGLMRARKNDLAQLMTREMGKRLSESEWEVDLAASILQYYGDNGPRFLQPTPLEVDEGEAQIVNAPLGVLLGVEPWNFPLYQVVRFAAPNLVLGNTILLKHAKNCALTALEIQKIFADAGTPEGVYNNLFLRHSDVERVLAHPAVQGVSLTGSDAAGATVAEIAGRHVKKCVLELGGSDPFIVLDGDNLDATLDAATSGRLANTGQSCVAAKRFIVPDDLCDDFVAGLAQRFAALRPGDPGDPQTSLGPLSSAKAAQDLLEQVRDARDKGATVVTGGGQPDVPAPGKRDAFVEATVLTDVTPKMRAYSEELFGPVAVVYRVADENEAVDLANSSKYGLGATVYSSDIERARAVAERIDSGMVWINQPTSTQADLPFGGVKQSGFGRELSELGMFGFANRKLIRTLPDQSTSGAVAG</sequence>
<keyword evidence="6" id="KW-1185">Reference proteome</keyword>
<dbReference type="PANTHER" id="PTHR43217">
    <property type="entry name" value="SUCCINATE SEMIALDEHYDE DEHYDROGENASE [NAD(P)+] SAD"/>
    <property type="match status" value="1"/>
</dbReference>
<reference evidence="5 6" key="1">
    <citation type="submission" date="2020-04" db="EMBL/GenBank/DDBJ databases">
        <title>MicrobeNet Type strains.</title>
        <authorList>
            <person name="Nicholson A.C."/>
        </authorList>
    </citation>
    <scope>NUCLEOTIDE SEQUENCE [LARGE SCALE GENOMIC DNA]</scope>
    <source>
        <strain evidence="5 6">JCM 12354</strain>
    </source>
</reference>
<dbReference type="SUPFAM" id="SSF53720">
    <property type="entry name" value="ALDH-like"/>
    <property type="match status" value="1"/>
</dbReference>
<evidence type="ECO:0000256" key="1">
    <source>
        <dbReference type="ARBA" id="ARBA00009986"/>
    </source>
</evidence>
<dbReference type="Proteomes" id="UP000565711">
    <property type="component" value="Unassembled WGS sequence"/>
</dbReference>
<dbReference type="InterPro" id="IPR016162">
    <property type="entry name" value="Ald_DH_N"/>
</dbReference>
<evidence type="ECO:0000313" key="6">
    <source>
        <dbReference type="Proteomes" id="UP000565711"/>
    </source>
</evidence>
<protein>
    <submittedName>
        <fullName evidence="5">NAD-dependent succinate-semialdehyde dehydrogenase</fullName>
    </submittedName>
</protein>
<name>A0A846Y3F1_9NOCA</name>
<dbReference type="AlphaFoldDB" id="A0A846Y3F1"/>
<dbReference type="PROSITE" id="PS00070">
    <property type="entry name" value="ALDEHYDE_DEHYDR_CYS"/>
    <property type="match status" value="1"/>
</dbReference>
<dbReference type="FunFam" id="3.40.605.10:FF:000012">
    <property type="entry name" value="NAD-dependent succinate-semialdehyde dehydrogenase"/>
    <property type="match status" value="1"/>
</dbReference>
<dbReference type="InterPro" id="IPR047110">
    <property type="entry name" value="GABD/Sad-like"/>
</dbReference>
<dbReference type="InterPro" id="IPR044148">
    <property type="entry name" value="ALDH_GabD1-like"/>
</dbReference>